<evidence type="ECO:0000313" key="4">
    <source>
        <dbReference type="Proteomes" id="UP000069771"/>
    </source>
</evidence>
<evidence type="ECO:0000256" key="1">
    <source>
        <dbReference type="SAM" id="MobiDB-lite"/>
    </source>
</evidence>
<dbReference type="EMBL" id="MPJZ01000065">
    <property type="protein sequence ID" value="OLU44510.1"/>
    <property type="molecule type" value="Genomic_DNA"/>
</dbReference>
<dbReference type="KEGG" id="fro:AALO17_06350"/>
<dbReference type="Proteomes" id="UP000186758">
    <property type="component" value="Unassembled WGS sequence"/>
</dbReference>
<dbReference type="GeneID" id="78477456"/>
<dbReference type="AlphaFoldDB" id="A0A140DSZ2"/>
<evidence type="ECO:0000313" key="5">
    <source>
        <dbReference type="Proteomes" id="UP000186758"/>
    </source>
</evidence>
<organism evidence="2 4">
    <name type="scientific">Faecalibaculum rodentium</name>
    <dbReference type="NCBI Taxonomy" id="1702221"/>
    <lineage>
        <taxon>Bacteria</taxon>
        <taxon>Bacillati</taxon>
        <taxon>Bacillota</taxon>
        <taxon>Erysipelotrichia</taxon>
        <taxon>Erysipelotrichales</taxon>
        <taxon>Erysipelotrichaceae</taxon>
        <taxon>Faecalibaculum</taxon>
    </lineage>
</organism>
<protein>
    <submittedName>
        <fullName evidence="2">Uncharacterized protein</fullName>
    </submittedName>
</protein>
<dbReference type="EMBL" id="CP011391">
    <property type="protein sequence ID" value="AMK53769.1"/>
    <property type="molecule type" value="Genomic_DNA"/>
</dbReference>
<sequence length="179" mass="20881">MDDRIFFSARQVVVANKVVDPATGRIAYKPFYHSTVRNPDGSRKRYAKIWIPDKDHRKFTFTADENGLERNGRRGYIQVPYENVRTITKDGKKTLQSFLIINNASEAVFTVYFQNHRDKVTGKFDHPQSCKVSLKELKQIFVRREIDVKRDLGLDRPKPENKQEKAKSPNRKKDLGKAR</sequence>
<evidence type="ECO:0000313" key="3">
    <source>
        <dbReference type="EMBL" id="OLU44510.1"/>
    </source>
</evidence>
<dbReference type="RefSeq" id="WP_067555328.1">
    <property type="nucleotide sequence ID" value="NZ_CAMTMS010000007.1"/>
</dbReference>
<evidence type="ECO:0000313" key="2">
    <source>
        <dbReference type="EMBL" id="AMK53769.1"/>
    </source>
</evidence>
<reference evidence="3 5" key="2">
    <citation type="submission" date="2016-11" db="EMBL/GenBank/DDBJ databases">
        <title>Description of two novel members of the family Erysipelotrichaceae: Ileibacterium lipovorans gen. nov., sp. nov. and Dubosiella newyorkensis, gen. nov., sp. nov.</title>
        <authorList>
            <person name="Cox L.M."/>
            <person name="Sohn J."/>
            <person name="Tyrrell K.L."/>
            <person name="Citron D.M."/>
            <person name="Lawson P.A."/>
            <person name="Patel N.B."/>
            <person name="Iizumi T."/>
            <person name="Perez-Perez G.I."/>
            <person name="Goldstein E.J."/>
            <person name="Blaser M.J."/>
        </authorList>
    </citation>
    <scope>NUCLEOTIDE SEQUENCE [LARGE SCALE GENOMIC DNA]</scope>
    <source>
        <strain evidence="3 5">NYU-BL-K8</strain>
    </source>
</reference>
<keyword evidence="4" id="KW-1185">Reference proteome</keyword>
<gene>
    <name evidence="2" type="ORF">AALO17_06350</name>
    <name evidence="3" type="ORF">BO223_07960</name>
</gene>
<proteinExistence type="predicted"/>
<reference evidence="2 4" key="1">
    <citation type="journal article" date="2016" name="Gut Pathog.">
        <title>Whole genome sequencing of "Faecalibaculum rodentium" ALO17, isolated from C57BL/6J laboratory mouse feces.</title>
        <authorList>
            <person name="Lim S."/>
            <person name="Chang D.H."/>
            <person name="Ahn S."/>
            <person name="Kim B.C."/>
        </authorList>
    </citation>
    <scope>NUCLEOTIDE SEQUENCE [LARGE SCALE GENOMIC DNA]</scope>
    <source>
        <strain evidence="2 4">Alo17</strain>
    </source>
</reference>
<feature type="region of interest" description="Disordered" evidence="1">
    <location>
        <begin position="152"/>
        <end position="179"/>
    </location>
</feature>
<accession>A0A140DSZ2</accession>
<name>A0A140DSZ2_9FIRM</name>
<dbReference type="STRING" id="1702221.AALO17_06350"/>
<dbReference type="Proteomes" id="UP000069771">
    <property type="component" value="Chromosome"/>
</dbReference>